<dbReference type="CDD" id="cd03786">
    <property type="entry name" value="GTB_UDP-GlcNAc_2-Epimerase"/>
    <property type="match status" value="1"/>
</dbReference>
<accession>A0A938YYK2</accession>
<evidence type="ECO:0000259" key="1">
    <source>
        <dbReference type="Pfam" id="PF02350"/>
    </source>
</evidence>
<dbReference type="InterPro" id="IPR029767">
    <property type="entry name" value="WecB-like"/>
</dbReference>
<dbReference type="NCBIfam" id="TIGR00236">
    <property type="entry name" value="wecB"/>
    <property type="match status" value="1"/>
</dbReference>
<dbReference type="Gene3D" id="3.40.50.2000">
    <property type="entry name" value="Glycogen Phosphorylase B"/>
    <property type="match status" value="2"/>
</dbReference>
<reference evidence="2" key="1">
    <citation type="submission" date="2021-01" db="EMBL/GenBank/DDBJ databases">
        <title>Active Sulfur Cycling in an Early Earth Analoge.</title>
        <authorList>
            <person name="Hahn C.R."/>
            <person name="Youssef N.H."/>
            <person name="Elshahed M."/>
        </authorList>
    </citation>
    <scope>NUCLEOTIDE SEQUENCE</scope>
    <source>
        <strain evidence="2">Zod_Metabat.1151</strain>
    </source>
</reference>
<proteinExistence type="predicted"/>
<comment type="caution">
    <text evidence="2">The sequence shown here is derived from an EMBL/GenBank/DDBJ whole genome shotgun (WGS) entry which is preliminary data.</text>
</comment>
<protein>
    <submittedName>
        <fullName evidence="2">UDP-N-acetylglucosamine 2-epimerase (Non-hydrolyzing)</fullName>
        <ecNumber evidence="2">5.1.3.14</ecNumber>
    </submittedName>
</protein>
<evidence type="ECO:0000313" key="2">
    <source>
        <dbReference type="EMBL" id="MBN2067708.1"/>
    </source>
</evidence>
<dbReference type="PANTHER" id="PTHR43174">
    <property type="entry name" value="UDP-N-ACETYLGLUCOSAMINE 2-EPIMERASE"/>
    <property type="match status" value="1"/>
</dbReference>
<dbReference type="GO" id="GO:0008761">
    <property type="term" value="F:UDP-N-acetylglucosamine 2-epimerase activity"/>
    <property type="evidence" value="ECO:0007669"/>
    <property type="project" value="UniProtKB-EC"/>
</dbReference>
<dbReference type="Proteomes" id="UP000809243">
    <property type="component" value="Unassembled WGS sequence"/>
</dbReference>
<dbReference type="EC" id="5.1.3.14" evidence="2"/>
<dbReference type="Pfam" id="PF02350">
    <property type="entry name" value="Epimerase_2"/>
    <property type="match status" value="1"/>
</dbReference>
<dbReference type="SUPFAM" id="SSF53756">
    <property type="entry name" value="UDP-Glycosyltransferase/glycogen phosphorylase"/>
    <property type="match status" value="1"/>
</dbReference>
<dbReference type="PANTHER" id="PTHR43174:SF1">
    <property type="entry name" value="UDP-N-ACETYLGLUCOSAMINE 2-EPIMERASE"/>
    <property type="match status" value="1"/>
</dbReference>
<sequence length="371" mass="41770">MEKRIAIVFGTRPEIIKFSSIIKHCREQGIGFFTVHTGQHYSREMGKIFFEQLGLPEPDFRLSVKSSAPFMQGEHTGKMMQEIEKLLLREKPTDVLVEGDTNTVLAGALVTAKIATVKQLVSFRPRLGHVEACLRSYDRSMPEETNRVIADHVSDLLFAPTEQARENGLKESIAKEKIFVTGNTIVDALQMVEKRVQSGNALEELKLRSGRYALLTLHRQENVDVRERLHSILKGVSEFSRKHGIKVVWPVHPRTKKMLGKFSIAIPKEVRAVKPLGFLEFLQVEKNAAIVLTDSGGVQEESCIFRVPCVTLRENTERPETVQVGANIVAGWKPEGIAEAAEKMLSRKRKWQQPFGNGKAGKKIIDIVLRE</sequence>
<dbReference type="EMBL" id="JAFGDB010000076">
    <property type="protein sequence ID" value="MBN2067708.1"/>
    <property type="molecule type" value="Genomic_DNA"/>
</dbReference>
<feature type="domain" description="UDP-N-acetylglucosamine 2-epimerase" evidence="1">
    <location>
        <begin position="29"/>
        <end position="368"/>
    </location>
</feature>
<organism evidence="2 3">
    <name type="scientific">Candidatus Iainarchaeum sp</name>
    <dbReference type="NCBI Taxonomy" id="3101447"/>
    <lineage>
        <taxon>Archaea</taxon>
        <taxon>Candidatus Iainarchaeota</taxon>
        <taxon>Candidatus Iainarchaeia</taxon>
        <taxon>Candidatus Iainarchaeales</taxon>
        <taxon>Candidatus Iainarchaeaceae</taxon>
        <taxon>Candidatus Iainarchaeum</taxon>
    </lineage>
</organism>
<dbReference type="InterPro" id="IPR003331">
    <property type="entry name" value="UDP_GlcNAc_Epimerase_2_dom"/>
</dbReference>
<name>A0A938YYK2_9ARCH</name>
<keyword evidence="2" id="KW-0413">Isomerase</keyword>
<gene>
    <name evidence="2" type="primary">wecB</name>
    <name evidence="2" type="ORF">JW744_04530</name>
</gene>
<evidence type="ECO:0000313" key="3">
    <source>
        <dbReference type="Proteomes" id="UP000809243"/>
    </source>
</evidence>
<dbReference type="AlphaFoldDB" id="A0A938YYK2"/>